<evidence type="ECO:0000256" key="4">
    <source>
        <dbReference type="ARBA" id="ARBA00023136"/>
    </source>
</evidence>
<feature type="compositionally biased region" description="Polar residues" evidence="6">
    <location>
        <begin position="395"/>
        <end position="406"/>
    </location>
</feature>
<evidence type="ECO:0000256" key="2">
    <source>
        <dbReference type="ARBA" id="ARBA00022692"/>
    </source>
</evidence>
<name>A0ABR1VSK9_9PEZI</name>
<dbReference type="GeneID" id="92088667"/>
<feature type="transmembrane region" description="Helical" evidence="7">
    <location>
        <begin position="12"/>
        <end position="33"/>
    </location>
</feature>
<feature type="transmembrane region" description="Helical" evidence="7">
    <location>
        <begin position="135"/>
        <end position="157"/>
    </location>
</feature>
<feature type="compositionally biased region" description="Polar residues" evidence="6">
    <location>
        <begin position="312"/>
        <end position="321"/>
    </location>
</feature>
<keyword evidence="10" id="KW-1185">Reference proteome</keyword>
<evidence type="ECO:0000313" key="10">
    <source>
        <dbReference type="Proteomes" id="UP001480595"/>
    </source>
</evidence>
<evidence type="ECO:0000259" key="8">
    <source>
        <dbReference type="Pfam" id="PF20684"/>
    </source>
</evidence>
<organism evidence="9 10">
    <name type="scientific">Apiospora phragmitis</name>
    <dbReference type="NCBI Taxonomy" id="2905665"/>
    <lineage>
        <taxon>Eukaryota</taxon>
        <taxon>Fungi</taxon>
        <taxon>Dikarya</taxon>
        <taxon>Ascomycota</taxon>
        <taxon>Pezizomycotina</taxon>
        <taxon>Sordariomycetes</taxon>
        <taxon>Xylariomycetidae</taxon>
        <taxon>Amphisphaeriales</taxon>
        <taxon>Apiosporaceae</taxon>
        <taxon>Apiospora</taxon>
    </lineage>
</organism>
<dbReference type="Pfam" id="PF20684">
    <property type="entry name" value="Fung_rhodopsin"/>
    <property type="match status" value="2"/>
</dbReference>
<dbReference type="EMBL" id="JAQQWL010000005">
    <property type="protein sequence ID" value="KAK8073296.1"/>
    <property type="molecule type" value="Genomic_DNA"/>
</dbReference>
<keyword evidence="2 7" id="KW-0812">Transmembrane</keyword>
<protein>
    <recommendedName>
        <fullName evidence="8">Rhodopsin domain-containing protein</fullName>
    </recommendedName>
</protein>
<comment type="subcellular location">
    <subcellularLocation>
        <location evidence="1">Membrane</location>
        <topology evidence="1">Multi-pass membrane protein</topology>
    </subcellularLocation>
</comment>
<evidence type="ECO:0000313" key="9">
    <source>
        <dbReference type="EMBL" id="KAK8073296.1"/>
    </source>
</evidence>
<dbReference type="PANTHER" id="PTHR33048:SF42">
    <property type="entry name" value="INTEGRAL MEMBRANE PROTEIN"/>
    <property type="match status" value="1"/>
</dbReference>
<gene>
    <name evidence="9" type="ORF">PG994_004195</name>
</gene>
<proteinExistence type="inferred from homology"/>
<dbReference type="RefSeq" id="XP_066717771.1">
    <property type="nucleotide sequence ID" value="XM_066855604.1"/>
</dbReference>
<evidence type="ECO:0000256" key="6">
    <source>
        <dbReference type="SAM" id="MobiDB-lite"/>
    </source>
</evidence>
<evidence type="ECO:0000256" key="7">
    <source>
        <dbReference type="SAM" id="Phobius"/>
    </source>
</evidence>
<dbReference type="InterPro" id="IPR049326">
    <property type="entry name" value="Rhodopsin_dom_fungi"/>
</dbReference>
<keyword evidence="4 7" id="KW-0472">Membrane</keyword>
<dbReference type="InterPro" id="IPR052337">
    <property type="entry name" value="SAT4-like"/>
</dbReference>
<feature type="transmembrane region" description="Helical" evidence="7">
    <location>
        <begin position="277"/>
        <end position="301"/>
    </location>
</feature>
<feature type="transmembrane region" description="Helical" evidence="7">
    <location>
        <begin position="241"/>
        <end position="265"/>
    </location>
</feature>
<reference evidence="9 10" key="1">
    <citation type="submission" date="2023-01" db="EMBL/GenBank/DDBJ databases">
        <title>Analysis of 21 Apiospora genomes using comparative genomics revels a genus with tremendous synthesis potential of carbohydrate active enzymes and secondary metabolites.</title>
        <authorList>
            <person name="Sorensen T."/>
        </authorList>
    </citation>
    <scope>NUCLEOTIDE SEQUENCE [LARGE SCALE GENOMIC DNA]</scope>
    <source>
        <strain evidence="9 10">CBS 135458</strain>
    </source>
</reference>
<keyword evidence="3 7" id="KW-1133">Transmembrane helix</keyword>
<accession>A0ABR1VSK9</accession>
<dbReference type="Proteomes" id="UP001480595">
    <property type="component" value="Unassembled WGS sequence"/>
</dbReference>
<feature type="region of interest" description="Disordered" evidence="6">
    <location>
        <begin position="312"/>
        <end position="350"/>
    </location>
</feature>
<evidence type="ECO:0000256" key="5">
    <source>
        <dbReference type="ARBA" id="ARBA00038359"/>
    </source>
</evidence>
<feature type="region of interest" description="Disordered" evidence="6">
    <location>
        <begin position="390"/>
        <end position="410"/>
    </location>
</feature>
<comment type="similarity">
    <text evidence="5">Belongs to the SAT4 family.</text>
</comment>
<feature type="domain" description="Rhodopsin" evidence="8">
    <location>
        <begin position="29"/>
        <end position="196"/>
    </location>
</feature>
<evidence type="ECO:0000256" key="3">
    <source>
        <dbReference type="ARBA" id="ARBA00022989"/>
    </source>
</evidence>
<sequence>MDYDGESRAPRLLAATWSLSVAAGIFLALRIYCKRRRSTGLWWDDHLMIAAWEPRHPMASLITATDLPGHLRVDQHIHHHPRHGPPLLDRQPQNKIAINRDTIIVAVFGIMSSGLSKTSFAVTLYRLFSNRWMRFFLLFLVITINLFLNSVWVTGFAKCTPIEKVWDSNVPGSCWDKKQLAKWQSFASCMTSPLVIQIAHLPGDTDIVRPDYSSIVDFVLAFLPWKTLLKMTMPLREKIGVTVAMSMGAIAGITGIVKSVLVATITDPDITYSRVDLTIWTIAEPAVTIMAASLPVLRMLYRELRSSQRSYYKNGASSNRYGRTDDRTGNRRNTMTGTGKPSRKGSSANIMSTTGWQESQEALQRDLEIGTGASRSASGVRSPEHGIMRTAEITVHSSPKSPNSAADSFEMVSFDKERLKSETVTWRGS</sequence>
<feature type="domain" description="Rhodopsin" evidence="8">
    <location>
        <begin position="214"/>
        <end position="302"/>
    </location>
</feature>
<evidence type="ECO:0000256" key="1">
    <source>
        <dbReference type="ARBA" id="ARBA00004141"/>
    </source>
</evidence>
<dbReference type="PANTHER" id="PTHR33048">
    <property type="entry name" value="PTH11-LIKE INTEGRAL MEMBRANE PROTEIN (AFU_ORTHOLOGUE AFUA_5G11245)"/>
    <property type="match status" value="1"/>
</dbReference>
<comment type="caution">
    <text evidence="9">The sequence shown here is derived from an EMBL/GenBank/DDBJ whole genome shotgun (WGS) entry which is preliminary data.</text>
</comment>